<dbReference type="EMBL" id="BAAATD010000004">
    <property type="protein sequence ID" value="GAA2597168.1"/>
    <property type="molecule type" value="Genomic_DNA"/>
</dbReference>
<comment type="similarity">
    <text evidence="1">Belongs to the peptidase S33 family.</text>
</comment>
<dbReference type="Pfam" id="PF06441">
    <property type="entry name" value="EHN"/>
    <property type="match status" value="1"/>
</dbReference>
<dbReference type="InterPro" id="IPR010497">
    <property type="entry name" value="Epoxide_hydro_N"/>
</dbReference>
<protein>
    <submittedName>
        <fullName evidence="5">Alpha/beta fold hydrolase</fullName>
    </submittedName>
</protein>
<gene>
    <name evidence="5" type="ORF">GCM10010411_33350</name>
</gene>
<dbReference type="PRINTS" id="PR00412">
    <property type="entry name" value="EPOXHYDRLASE"/>
</dbReference>
<evidence type="ECO:0000313" key="6">
    <source>
        <dbReference type="Proteomes" id="UP001501509"/>
    </source>
</evidence>
<evidence type="ECO:0000256" key="3">
    <source>
        <dbReference type="ARBA" id="ARBA00022801"/>
    </source>
</evidence>
<keyword evidence="3 5" id="KW-0378">Hydrolase</keyword>
<dbReference type="SUPFAM" id="SSF53474">
    <property type="entry name" value="alpha/beta-Hydrolases"/>
    <property type="match status" value="1"/>
</dbReference>
<reference evidence="5 6" key="1">
    <citation type="journal article" date="2019" name="Int. J. Syst. Evol. Microbiol.">
        <title>The Global Catalogue of Microorganisms (GCM) 10K type strain sequencing project: providing services to taxonomists for standard genome sequencing and annotation.</title>
        <authorList>
            <consortium name="The Broad Institute Genomics Platform"/>
            <consortium name="The Broad Institute Genome Sequencing Center for Infectious Disease"/>
            <person name="Wu L."/>
            <person name="Ma J."/>
        </authorList>
    </citation>
    <scope>NUCLEOTIDE SEQUENCE [LARGE SCALE GENOMIC DNA]</scope>
    <source>
        <strain evidence="5 6">JCM 6833</strain>
    </source>
</reference>
<dbReference type="PIRSF" id="PIRSF001112">
    <property type="entry name" value="Epoxide_hydrolase"/>
    <property type="match status" value="1"/>
</dbReference>
<comment type="caution">
    <text evidence="5">The sequence shown here is derived from an EMBL/GenBank/DDBJ whole genome shotgun (WGS) entry which is preliminary data.</text>
</comment>
<sequence length="386" mass="42790">MQSFRVTIPEAALDDLRRRLADVRWPEALPVAGWDRGVPIDYLKDLAEYWRASYDWRAAEARLNEFPQFTTTLDGANVHFLHVRSPEPDALPLLITHGWPGAVTEFLGVAGPLTDPRAYGGDPADAFDLVIPSMPGFGFSGPTRETGWNLPRLAMAWAELMRRLGYERYVPQAADFGSAVSLALGMVDPEHVAGVHLNTLVTMPSGEPGELDGLSGDDRARLARTERFVRELSGSMKLQSTRPHTVAYALADSPVALLAWIVEKFRDWTDSATAPEDAVSRDEILTIVSIYWLTGTGGSSAQLYYDLADVLPIAQAEFRYDPITPPLGVAVFPHAPFVPIRRFADRDFPTIVHWSEFDRGGNFAALEEPDLFVGDLRAFGRLLKER</sequence>
<accession>A0ABN3PRP3</accession>
<keyword evidence="6" id="KW-1185">Reference proteome</keyword>
<evidence type="ECO:0000259" key="4">
    <source>
        <dbReference type="Pfam" id="PF06441"/>
    </source>
</evidence>
<evidence type="ECO:0000256" key="2">
    <source>
        <dbReference type="ARBA" id="ARBA00022797"/>
    </source>
</evidence>
<dbReference type="InterPro" id="IPR029058">
    <property type="entry name" value="AB_hydrolase_fold"/>
</dbReference>
<feature type="domain" description="Epoxide hydrolase N-terminal" evidence="4">
    <location>
        <begin position="2"/>
        <end position="106"/>
    </location>
</feature>
<organism evidence="5 6">
    <name type="scientific">Actinomadura fulvescens</name>
    <dbReference type="NCBI Taxonomy" id="46160"/>
    <lineage>
        <taxon>Bacteria</taxon>
        <taxon>Bacillati</taxon>
        <taxon>Actinomycetota</taxon>
        <taxon>Actinomycetes</taxon>
        <taxon>Streptosporangiales</taxon>
        <taxon>Thermomonosporaceae</taxon>
        <taxon>Actinomadura</taxon>
    </lineage>
</organism>
<evidence type="ECO:0000256" key="1">
    <source>
        <dbReference type="ARBA" id="ARBA00010088"/>
    </source>
</evidence>
<dbReference type="InterPro" id="IPR016292">
    <property type="entry name" value="Epoxide_hydrolase"/>
</dbReference>
<dbReference type="Proteomes" id="UP001501509">
    <property type="component" value="Unassembled WGS sequence"/>
</dbReference>
<dbReference type="GO" id="GO:0016787">
    <property type="term" value="F:hydrolase activity"/>
    <property type="evidence" value="ECO:0007669"/>
    <property type="project" value="UniProtKB-KW"/>
</dbReference>
<dbReference type="Gene3D" id="3.40.50.1820">
    <property type="entry name" value="alpha/beta hydrolase"/>
    <property type="match status" value="1"/>
</dbReference>
<dbReference type="PANTHER" id="PTHR21661:SF35">
    <property type="entry name" value="EPOXIDE HYDROLASE"/>
    <property type="match status" value="1"/>
</dbReference>
<dbReference type="InterPro" id="IPR000639">
    <property type="entry name" value="Epox_hydrolase-like"/>
</dbReference>
<proteinExistence type="inferred from homology"/>
<keyword evidence="2" id="KW-0058">Aromatic hydrocarbons catabolism</keyword>
<evidence type="ECO:0000313" key="5">
    <source>
        <dbReference type="EMBL" id="GAA2597168.1"/>
    </source>
</evidence>
<dbReference type="RefSeq" id="WP_344541841.1">
    <property type="nucleotide sequence ID" value="NZ_BAAATD010000004.1"/>
</dbReference>
<name>A0ABN3PRP3_9ACTN</name>
<dbReference type="PANTHER" id="PTHR21661">
    <property type="entry name" value="EPOXIDE HYDROLASE 1-RELATED"/>
    <property type="match status" value="1"/>
</dbReference>